<gene>
    <name evidence="1" type="ORF">O3P69_002955</name>
</gene>
<comment type="caution">
    <text evidence="1">The sequence shown here is derived from an EMBL/GenBank/DDBJ whole genome shotgun (WGS) entry which is preliminary data.</text>
</comment>
<keyword evidence="2" id="KW-1185">Reference proteome</keyword>
<dbReference type="Proteomes" id="UP001487740">
    <property type="component" value="Unassembled WGS sequence"/>
</dbReference>
<accession>A0AAW0UL60</accession>
<dbReference type="EMBL" id="JARAKH010000010">
    <property type="protein sequence ID" value="KAK8399918.1"/>
    <property type="molecule type" value="Genomic_DNA"/>
</dbReference>
<proteinExistence type="predicted"/>
<dbReference type="AlphaFoldDB" id="A0AAW0UL60"/>
<evidence type="ECO:0000313" key="1">
    <source>
        <dbReference type="EMBL" id="KAK8399918.1"/>
    </source>
</evidence>
<name>A0AAW0UL60_SCYPA</name>
<organism evidence="1 2">
    <name type="scientific">Scylla paramamosain</name>
    <name type="common">Mud crab</name>
    <dbReference type="NCBI Taxonomy" id="85552"/>
    <lineage>
        <taxon>Eukaryota</taxon>
        <taxon>Metazoa</taxon>
        <taxon>Ecdysozoa</taxon>
        <taxon>Arthropoda</taxon>
        <taxon>Crustacea</taxon>
        <taxon>Multicrustacea</taxon>
        <taxon>Malacostraca</taxon>
        <taxon>Eumalacostraca</taxon>
        <taxon>Eucarida</taxon>
        <taxon>Decapoda</taxon>
        <taxon>Pleocyemata</taxon>
        <taxon>Brachyura</taxon>
        <taxon>Eubrachyura</taxon>
        <taxon>Portunoidea</taxon>
        <taxon>Portunidae</taxon>
        <taxon>Portuninae</taxon>
        <taxon>Scylla</taxon>
    </lineage>
</organism>
<reference evidence="1 2" key="1">
    <citation type="submission" date="2023-03" db="EMBL/GenBank/DDBJ databases">
        <title>High-quality genome of Scylla paramamosain provides insights in environmental adaptation.</title>
        <authorList>
            <person name="Zhang L."/>
        </authorList>
    </citation>
    <scope>NUCLEOTIDE SEQUENCE [LARGE SCALE GENOMIC DNA]</scope>
    <source>
        <strain evidence="1">LZ_2023a</strain>
        <tissue evidence="1">Muscle</tissue>
    </source>
</reference>
<sequence>MHATQINSEVINIYLVVDHVVYHRGVLNCDRSRDYGAKSTAQLGSYSYMINVSGASGLARESFIGELAYLALLHGEGALPDRNSSSCRSRENWIRNGMFDVGRGVVRCRAVRCGVVHCGAL</sequence>
<evidence type="ECO:0000313" key="2">
    <source>
        <dbReference type="Proteomes" id="UP001487740"/>
    </source>
</evidence>
<protein>
    <submittedName>
        <fullName evidence="1">Uncharacterized protein</fullName>
    </submittedName>
</protein>